<dbReference type="PANTHER" id="PTHR38594:SF1">
    <property type="entry name" value="PEP-DEPENDENT DIHYDROXYACETONE KINASE, PHOSPHORYL DONOR SUBUNIT DHAM"/>
    <property type="match status" value="1"/>
</dbReference>
<evidence type="ECO:0000256" key="4">
    <source>
        <dbReference type="ARBA" id="ARBA00022679"/>
    </source>
</evidence>
<feature type="domain" description="PTS EIIA type-4" evidence="6">
    <location>
        <begin position="1"/>
        <end position="95"/>
    </location>
</feature>
<keyword evidence="7" id="KW-0418">Kinase</keyword>
<dbReference type="PROSITE" id="PS51096">
    <property type="entry name" value="PTS_EIIA_TYPE_4"/>
    <property type="match status" value="1"/>
</dbReference>
<keyword evidence="4" id="KW-0808">Transferase</keyword>
<dbReference type="InterPro" id="IPR036662">
    <property type="entry name" value="PTS_EIIA_man-typ_sf"/>
</dbReference>
<name>A0A1M4PQD9_9FIRM</name>
<organism evidence="7 8">
    <name type="scientific">[Clostridium] ultunense Esp</name>
    <dbReference type="NCBI Taxonomy" id="1288971"/>
    <lineage>
        <taxon>Bacteria</taxon>
        <taxon>Bacillati</taxon>
        <taxon>Bacillota</taxon>
        <taxon>Tissierellia</taxon>
        <taxon>Tissierellales</taxon>
        <taxon>Tepidimicrobiaceae</taxon>
        <taxon>Schnuerera</taxon>
    </lineage>
</organism>
<evidence type="ECO:0000256" key="3">
    <source>
        <dbReference type="ARBA" id="ARBA00012095"/>
    </source>
</evidence>
<dbReference type="Gene3D" id="3.40.50.510">
    <property type="entry name" value="Phosphotransferase system, mannose-type IIA component"/>
    <property type="match status" value="1"/>
</dbReference>
<dbReference type="GO" id="GO:0019563">
    <property type="term" value="P:glycerol catabolic process"/>
    <property type="evidence" value="ECO:0007669"/>
    <property type="project" value="InterPro"/>
</dbReference>
<reference evidence="7 8" key="1">
    <citation type="submission" date="2016-11" db="EMBL/GenBank/DDBJ databases">
        <authorList>
            <person name="Manzoor S."/>
        </authorList>
    </citation>
    <scope>NUCLEOTIDE SEQUENCE [LARGE SCALE GENOMIC DNA]</scope>
    <source>
        <strain evidence="7">Clostridium ultunense strain Esp</strain>
    </source>
</reference>
<dbReference type="GO" id="GO:0009401">
    <property type="term" value="P:phosphoenolpyruvate-dependent sugar phosphotransferase system"/>
    <property type="evidence" value="ECO:0007669"/>
    <property type="project" value="InterPro"/>
</dbReference>
<keyword evidence="8" id="KW-1185">Reference proteome</keyword>
<evidence type="ECO:0000313" key="7">
    <source>
        <dbReference type="EMBL" id="SHD77706.1"/>
    </source>
</evidence>
<comment type="subunit">
    <text evidence="5">Homodimer. The dihydroxyacetone kinase complex is composed of a homodimer of DhaM, a homodimer of DhaK and the subunit DhaL.</text>
</comment>
<evidence type="ECO:0000259" key="6">
    <source>
        <dbReference type="PROSITE" id="PS51096"/>
    </source>
</evidence>
<evidence type="ECO:0000256" key="2">
    <source>
        <dbReference type="ARBA" id="ARBA00002788"/>
    </source>
</evidence>
<dbReference type="SUPFAM" id="SSF53062">
    <property type="entry name" value="PTS system fructose IIA component-like"/>
    <property type="match status" value="1"/>
</dbReference>
<evidence type="ECO:0000313" key="8">
    <source>
        <dbReference type="Proteomes" id="UP000245423"/>
    </source>
</evidence>
<gene>
    <name evidence="7" type="ORF">CUESP1_2352</name>
</gene>
<dbReference type="EC" id="2.7.1.121" evidence="3"/>
<evidence type="ECO:0000256" key="5">
    <source>
        <dbReference type="ARBA" id="ARBA00046577"/>
    </source>
</evidence>
<accession>A0A1M4PQD9</accession>
<dbReference type="NCBIfam" id="TIGR02364">
    <property type="entry name" value="dha_pts"/>
    <property type="match status" value="1"/>
</dbReference>
<dbReference type="AlphaFoldDB" id="A0A1M4PQD9"/>
<dbReference type="EMBL" id="LT669839">
    <property type="protein sequence ID" value="SHD77706.1"/>
    <property type="molecule type" value="Genomic_DNA"/>
</dbReference>
<dbReference type="InterPro" id="IPR039643">
    <property type="entry name" value="DhaM"/>
</dbReference>
<sequence>MISLVIVSHSKKISEGVVELCYEMVGEDLRIIPVGGTSDGRIGTDPILIKKAIEKAYDVDGVLIFTDIGSSIMSSELAIEMVEKNKGKDFYIRYT</sequence>
<protein>
    <recommendedName>
        <fullName evidence="3">phosphoenolpyruvate--glycerone phosphotransferase</fullName>
        <ecNumber evidence="3">2.7.1.121</ecNumber>
    </recommendedName>
</protein>
<dbReference type="Pfam" id="PF03610">
    <property type="entry name" value="EIIA-man"/>
    <property type="match status" value="1"/>
</dbReference>
<comment type="function">
    <text evidence="2">Component of the dihydroxyacetone kinase complex, which is responsible for the phosphoenolpyruvate (PEP)-dependent phosphorylation of dihydroxyacetone. DhaM serves as the phosphoryl donor. Is phosphorylated by phosphoenolpyruvate in an EI- and HPr-dependent reaction, and a phosphorelay system on histidine residues finally leads to phosphoryl transfer to DhaL and dihydroxyacetone.</text>
</comment>
<dbReference type="Proteomes" id="UP000245423">
    <property type="component" value="Chromosome 1"/>
</dbReference>
<dbReference type="RefSeq" id="WP_051403542.1">
    <property type="nucleotide sequence ID" value="NZ_LT669839.1"/>
</dbReference>
<dbReference type="PANTHER" id="PTHR38594">
    <property type="entry name" value="PEP-DEPENDENT DIHYDROXYACETONE KINASE, PHOSPHORYL DONOR SUBUNIT DHAM"/>
    <property type="match status" value="1"/>
</dbReference>
<evidence type="ECO:0000256" key="1">
    <source>
        <dbReference type="ARBA" id="ARBA00001113"/>
    </source>
</evidence>
<dbReference type="InterPro" id="IPR012844">
    <property type="entry name" value="DhaM_N"/>
</dbReference>
<proteinExistence type="predicted"/>
<dbReference type="InterPro" id="IPR004701">
    <property type="entry name" value="PTS_EIIA_man-typ"/>
</dbReference>
<dbReference type="GO" id="GO:0016020">
    <property type="term" value="C:membrane"/>
    <property type="evidence" value="ECO:0007669"/>
    <property type="project" value="InterPro"/>
</dbReference>
<comment type="catalytic activity">
    <reaction evidence="1">
        <text>dihydroxyacetone + phosphoenolpyruvate = dihydroxyacetone phosphate + pyruvate</text>
        <dbReference type="Rhea" id="RHEA:18381"/>
        <dbReference type="ChEBI" id="CHEBI:15361"/>
        <dbReference type="ChEBI" id="CHEBI:16016"/>
        <dbReference type="ChEBI" id="CHEBI:57642"/>
        <dbReference type="ChEBI" id="CHEBI:58702"/>
        <dbReference type="EC" id="2.7.1.121"/>
    </reaction>
</comment>
<dbReference type="GO" id="GO:0047324">
    <property type="term" value="F:phosphoenolpyruvate-glycerone phosphotransferase activity"/>
    <property type="evidence" value="ECO:0007669"/>
    <property type="project" value="UniProtKB-EC"/>
</dbReference>